<feature type="transmembrane region" description="Helical" evidence="7">
    <location>
        <begin position="237"/>
        <end position="257"/>
    </location>
</feature>
<dbReference type="PANTHER" id="PTHR39087">
    <property type="entry name" value="UPF0104 MEMBRANE PROTEIN MJ1595"/>
    <property type="match status" value="1"/>
</dbReference>
<feature type="transmembrane region" description="Helical" evidence="7">
    <location>
        <begin position="37"/>
        <end position="59"/>
    </location>
</feature>
<feature type="transmembrane region" description="Helical" evidence="7">
    <location>
        <begin position="151"/>
        <end position="172"/>
    </location>
</feature>
<feature type="transmembrane region" description="Helical" evidence="7">
    <location>
        <begin position="7"/>
        <end position="25"/>
    </location>
</feature>
<evidence type="ECO:0000313" key="8">
    <source>
        <dbReference type="EMBL" id="AHF24251.1"/>
    </source>
</evidence>
<evidence type="ECO:0000256" key="2">
    <source>
        <dbReference type="ARBA" id="ARBA00022475"/>
    </source>
</evidence>
<dbReference type="InterPro" id="IPR022791">
    <property type="entry name" value="L-PG_synthase/AglD"/>
</dbReference>
<evidence type="ECO:0000256" key="5">
    <source>
        <dbReference type="ARBA" id="ARBA00023136"/>
    </source>
</evidence>
<protein>
    <submittedName>
        <fullName evidence="8">Putative integral membrane protein</fullName>
    </submittedName>
</protein>
<keyword evidence="2" id="KW-1003">Cell membrane</keyword>
<dbReference type="EMBL" id="KC246788">
    <property type="protein sequence ID" value="AHF24251.1"/>
    <property type="molecule type" value="Genomic_DNA"/>
</dbReference>
<keyword evidence="5 7" id="KW-0472">Membrane</keyword>
<feature type="transmembrane region" description="Helical" evidence="7">
    <location>
        <begin position="263"/>
        <end position="294"/>
    </location>
</feature>
<dbReference type="AlphaFoldDB" id="W0FHN2"/>
<dbReference type="GO" id="GO:0005886">
    <property type="term" value="C:plasma membrane"/>
    <property type="evidence" value="ECO:0007669"/>
    <property type="project" value="UniProtKB-SubCell"/>
</dbReference>
<feature type="compositionally biased region" description="Acidic residues" evidence="6">
    <location>
        <begin position="405"/>
        <end position="419"/>
    </location>
</feature>
<name>W0FHN2_9BACT</name>
<keyword evidence="4 7" id="KW-1133">Transmembrane helix</keyword>
<feature type="compositionally biased region" description="Acidic residues" evidence="6">
    <location>
        <begin position="368"/>
        <end position="386"/>
    </location>
</feature>
<dbReference type="Pfam" id="PF03706">
    <property type="entry name" value="LPG_synthase_TM"/>
    <property type="match status" value="1"/>
</dbReference>
<evidence type="ECO:0000256" key="1">
    <source>
        <dbReference type="ARBA" id="ARBA00004651"/>
    </source>
</evidence>
<keyword evidence="3 7" id="KW-0812">Transmembrane</keyword>
<feature type="transmembrane region" description="Helical" evidence="7">
    <location>
        <begin position="306"/>
        <end position="324"/>
    </location>
</feature>
<evidence type="ECO:0000256" key="6">
    <source>
        <dbReference type="SAM" id="MobiDB-lite"/>
    </source>
</evidence>
<organism evidence="8">
    <name type="scientific">uncultured bacterium Contig224</name>
    <dbReference type="NCBI Taxonomy" id="1393538"/>
    <lineage>
        <taxon>Bacteria</taxon>
        <taxon>environmental samples</taxon>
    </lineage>
</organism>
<evidence type="ECO:0000256" key="3">
    <source>
        <dbReference type="ARBA" id="ARBA00022692"/>
    </source>
</evidence>
<dbReference type="NCBIfam" id="TIGR00374">
    <property type="entry name" value="flippase-like domain"/>
    <property type="match status" value="1"/>
</dbReference>
<reference evidence="8" key="1">
    <citation type="journal article" date="2013" name="PLoS ONE">
        <title>Metagenomic insights into the carbohydrate-active enzymes carried by the microorganisms adhering to solid digesta in the rumen of cows.</title>
        <authorList>
            <person name="Wang L."/>
            <person name="Hatem A."/>
            <person name="Catalyurek U.V."/>
            <person name="Morrison M."/>
            <person name="Yu Z."/>
        </authorList>
    </citation>
    <scope>NUCLEOTIDE SEQUENCE</scope>
</reference>
<evidence type="ECO:0000256" key="7">
    <source>
        <dbReference type="SAM" id="Phobius"/>
    </source>
</evidence>
<feature type="compositionally biased region" description="Low complexity" evidence="6">
    <location>
        <begin position="420"/>
        <end position="436"/>
    </location>
</feature>
<proteinExistence type="predicted"/>
<accession>W0FHN2</accession>
<feature type="transmembrane region" description="Helical" evidence="7">
    <location>
        <begin position="80"/>
        <end position="105"/>
    </location>
</feature>
<sequence>MKNKLRIIIPIVIIIAVIVIFTTRADSLREFVDAVTTASPLFILLAAVAVAGRYFMYGWAFQAGFKAIEAPIRMGKMMQIVLAVTFINDTAPTAGMAGSVYMAGWATKKGASTGGAISLVFLDKITFFGSFAIIQTVGLIVLAMMNQLSTILILGSLLIYGLAIIFSVALYLSYKKPGILETVLLFIVKVQNKFSKLFKRSQMKRSWAHDTAWSCQQAARTIVKNPRYIVRMFIRMFLLFVCEFASIALVCLANDFAVVSGIVAAYVAGFIMSMCVVQTVGIIEAVLVAMLMAFGADFGSATAISIVYRGLLFWLPFGFGAIAVQRTSKDFTDDEAPDAQADEALGEAVESEDAEEAESAENGAEPNTPDEEQEDAEGETKDEETPESISGEIASPDTFDSHYTEDEDSTAESESDGEAAEPASNPASPAAVPAEA</sequence>
<feature type="transmembrane region" description="Helical" evidence="7">
    <location>
        <begin position="125"/>
        <end position="144"/>
    </location>
</feature>
<feature type="compositionally biased region" description="Acidic residues" evidence="6">
    <location>
        <begin position="343"/>
        <end position="359"/>
    </location>
</feature>
<dbReference type="PANTHER" id="PTHR39087:SF2">
    <property type="entry name" value="UPF0104 MEMBRANE PROTEIN MJ1595"/>
    <property type="match status" value="1"/>
</dbReference>
<comment type="subcellular location">
    <subcellularLocation>
        <location evidence="1">Cell membrane</location>
        <topology evidence="1">Multi-pass membrane protein</topology>
    </subcellularLocation>
</comment>
<feature type="region of interest" description="Disordered" evidence="6">
    <location>
        <begin position="343"/>
        <end position="436"/>
    </location>
</feature>
<evidence type="ECO:0000256" key="4">
    <source>
        <dbReference type="ARBA" id="ARBA00022989"/>
    </source>
</evidence>